<protein>
    <submittedName>
        <fullName evidence="5">TetR/AcrR family transcriptional regulator</fullName>
    </submittedName>
</protein>
<feature type="domain" description="HTH tetR-type" evidence="4">
    <location>
        <begin position="16"/>
        <end position="76"/>
    </location>
</feature>
<comment type="caution">
    <text evidence="5">The sequence shown here is derived from an EMBL/GenBank/DDBJ whole genome shotgun (WGS) entry which is preliminary data.</text>
</comment>
<name>A0ABV6RA31_9MICO</name>
<proteinExistence type="predicted"/>
<feature type="region of interest" description="Disordered" evidence="3">
    <location>
        <begin position="193"/>
        <end position="213"/>
    </location>
</feature>
<dbReference type="InterPro" id="IPR050109">
    <property type="entry name" value="HTH-type_TetR-like_transc_reg"/>
</dbReference>
<gene>
    <name evidence="5" type="ORF">ACFFF6_06765</name>
</gene>
<evidence type="ECO:0000256" key="2">
    <source>
        <dbReference type="PROSITE-ProRule" id="PRU00335"/>
    </source>
</evidence>
<sequence>MSIELQPSVPAPGPSTAAGEAILDAASALFSSRGIAATGVDLIAARAGVTKRTLYQRFGSKEALLADCLRRRMHAWQAHVLDELDAAPAMPPALAIRTVFAAARDWTRDPRRGCSFLAAWPEVAVSPGDAATLVRQEEAWMRSLFTVLTGDAATGELVHQLYAGAQICAAIDDDPDAMDRAADAAAHIVRGARERASASASDGPAGDGRRGAAAPEIGDATQYISPMPLLSAIAARTQHIEVGAGAIEIRQHISGL</sequence>
<dbReference type="PANTHER" id="PTHR30055:SF200">
    <property type="entry name" value="HTH-TYPE TRANSCRIPTIONAL REPRESSOR BDCR"/>
    <property type="match status" value="1"/>
</dbReference>
<dbReference type="Proteomes" id="UP001589793">
    <property type="component" value="Unassembled WGS sequence"/>
</dbReference>
<dbReference type="PROSITE" id="PS50977">
    <property type="entry name" value="HTH_TETR_2"/>
    <property type="match status" value="1"/>
</dbReference>
<dbReference type="InterPro" id="IPR001647">
    <property type="entry name" value="HTH_TetR"/>
</dbReference>
<dbReference type="InterPro" id="IPR036271">
    <property type="entry name" value="Tet_transcr_reg_TetR-rel_C_sf"/>
</dbReference>
<dbReference type="EMBL" id="JBHLSV010000006">
    <property type="protein sequence ID" value="MFC0673651.1"/>
    <property type="molecule type" value="Genomic_DNA"/>
</dbReference>
<dbReference type="Gene3D" id="1.10.357.10">
    <property type="entry name" value="Tetracycline Repressor, domain 2"/>
    <property type="match status" value="1"/>
</dbReference>
<keyword evidence="6" id="KW-1185">Reference proteome</keyword>
<reference evidence="5 6" key="1">
    <citation type="submission" date="2024-09" db="EMBL/GenBank/DDBJ databases">
        <authorList>
            <person name="Sun Q."/>
            <person name="Mori K."/>
        </authorList>
    </citation>
    <scope>NUCLEOTIDE SEQUENCE [LARGE SCALE GENOMIC DNA]</scope>
    <source>
        <strain evidence="5 6">CICC 10874</strain>
    </source>
</reference>
<feature type="DNA-binding region" description="H-T-H motif" evidence="2">
    <location>
        <begin position="39"/>
        <end position="58"/>
    </location>
</feature>
<organism evidence="5 6">
    <name type="scientific">Brachybacterium hainanense</name>
    <dbReference type="NCBI Taxonomy" id="1541174"/>
    <lineage>
        <taxon>Bacteria</taxon>
        <taxon>Bacillati</taxon>
        <taxon>Actinomycetota</taxon>
        <taxon>Actinomycetes</taxon>
        <taxon>Micrococcales</taxon>
        <taxon>Dermabacteraceae</taxon>
        <taxon>Brachybacterium</taxon>
    </lineage>
</organism>
<dbReference type="RefSeq" id="WP_376979394.1">
    <property type="nucleotide sequence ID" value="NZ_JBHLSV010000006.1"/>
</dbReference>
<dbReference type="PRINTS" id="PR00455">
    <property type="entry name" value="HTHTETR"/>
</dbReference>
<accession>A0ABV6RA31</accession>
<dbReference type="Pfam" id="PF00440">
    <property type="entry name" value="TetR_N"/>
    <property type="match status" value="1"/>
</dbReference>
<dbReference type="InterPro" id="IPR009057">
    <property type="entry name" value="Homeodomain-like_sf"/>
</dbReference>
<dbReference type="SUPFAM" id="SSF46689">
    <property type="entry name" value="Homeodomain-like"/>
    <property type="match status" value="1"/>
</dbReference>
<evidence type="ECO:0000313" key="5">
    <source>
        <dbReference type="EMBL" id="MFC0673651.1"/>
    </source>
</evidence>
<evidence type="ECO:0000259" key="4">
    <source>
        <dbReference type="PROSITE" id="PS50977"/>
    </source>
</evidence>
<dbReference type="PANTHER" id="PTHR30055">
    <property type="entry name" value="HTH-TYPE TRANSCRIPTIONAL REGULATOR RUTR"/>
    <property type="match status" value="1"/>
</dbReference>
<evidence type="ECO:0000313" key="6">
    <source>
        <dbReference type="Proteomes" id="UP001589793"/>
    </source>
</evidence>
<evidence type="ECO:0000256" key="1">
    <source>
        <dbReference type="ARBA" id="ARBA00023125"/>
    </source>
</evidence>
<dbReference type="SUPFAM" id="SSF48498">
    <property type="entry name" value="Tetracyclin repressor-like, C-terminal domain"/>
    <property type="match status" value="1"/>
</dbReference>
<evidence type="ECO:0000256" key="3">
    <source>
        <dbReference type="SAM" id="MobiDB-lite"/>
    </source>
</evidence>
<keyword evidence="1 2" id="KW-0238">DNA-binding</keyword>